<organism evidence="1 2">
    <name type="scientific">Roseobacter fucihabitans</name>
    <dbReference type="NCBI Taxonomy" id="1537242"/>
    <lineage>
        <taxon>Bacteria</taxon>
        <taxon>Pseudomonadati</taxon>
        <taxon>Pseudomonadota</taxon>
        <taxon>Alphaproteobacteria</taxon>
        <taxon>Rhodobacterales</taxon>
        <taxon>Roseobacteraceae</taxon>
        <taxon>Roseobacter</taxon>
    </lineage>
</organism>
<evidence type="ECO:0000313" key="1">
    <source>
        <dbReference type="EMBL" id="WVX50768.1"/>
    </source>
</evidence>
<accession>A0ABZ2BZF5</accession>
<name>A0ABZ2BZF5_9RHOB</name>
<reference evidence="2" key="2">
    <citation type="submission" date="2024-01" db="EMBL/GenBank/DDBJ databases">
        <title>Roseobacter fucihabitans sp. nov., isolated from the brown alga Fucus spiralis.</title>
        <authorList>
            <person name="Hahnke S."/>
            <person name="Berger M."/>
            <person name="Schlingloff A."/>
            <person name="Athale I."/>
            <person name="Neumann-Schaal M."/>
            <person name="Adenaya A."/>
            <person name="Poehlein A."/>
            <person name="Daniel R."/>
            <person name="Pertersen J."/>
            <person name="Brinkhoff T."/>
        </authorList>
    </citation>
    <scope>NUCLEOTIDE SEQUENCE [LARGE SCALE GENOMIC DNA]</scope>
    <source>
        <strain evidence="2">B14</strain>
    </source>
</reference>
<dbReference type="EMBL" id="CP143423">
    <property type="protein sequence ID" value="WVX50768.1"/>
    <property type="molecule type" value="Genomic_DNA"/>
</dbReference>
<evidence type="ECO:0000313" key="2">
    <source>
        <dbReference type="Proteomes" id="UP001318682"/>
    </source>
</evidence>
<reference evidence="1 2" key="1">
    <citation type="submission" date="2015-07" db="EMBL/GenBank/DDBJ databases">
        <authorList>
            <person name="Voget S."/>
            <person name="Dogs M."/>
            <person name="Brinkhoff T.H."/>
            <person name="Daniel R."/>
        </authorList>
    </citation>
    <scope>NUCLEOTIDE SEQUENCE [LARGE SCALE GENOMIC DNA]</scope>
    <source>
        <strain evidence="1 2">B14</strain>
    </source>
</reference>
<gene>
    <name evidence="1" type="ORF">ROLI_038680</name>
</gene>
<dbReference type="Proteomes" id="UP001318682">
    <property type="component" value="Chromosome"/>
</dbReference>
<protein>
    <submittedName>
        <fullName evidence="1">Uncharacterized protein</fullName>
    </submittedName>
</protein>
<sequence>MRHWFEHDGERMCDGLRHARRWEIMISRNVGRAGWLVSIQKLFDVIIRRTNLKFAKR</sequence>
<proteinExistence type="predicted"/>
<keyword evidence="2" id="KW-1185">Reference proteome</keyword>